<dbReference type="EMBL" id="CP039354">
    <property type="protein sequence ID" value="QCE09619.1"/>
    <property type="molecule type" value="Genomic_DNA"/>
</dbReference>
<keyword evidence="2" id="KW-0012">Acyltransferase</keyword>
<proteinExistence type="predicted"/>
<protein>
    <submittedName>
        <fullName evidence="3">Shikimate O-hydroxycinnamoyltransferase</fullName>
    </submittedName>
</protein>
<dbReference type="Proteomes" id="UP000501690">
    <property type="component" value="Linkage Group LG10"/>
</dbReference>
<keyword evidence="1 3" id="KW-0808">Transferase</keyword>
<dbReference type="GO" id="GO:0016747">
    <property type="term" value="F:acyltransferase activity, transferring groups other than amino-acyl groups"/>
    <property type="evidence" value="ECO:0007669"/>
    <property type="project" value="UniProtKB-ARBA"/>
</dbReference>
<reference evidence="3 4" key="1">
    <citation type="submission" date="2019-04" db="EMBL/GenBank/DDBJ databases">
        <title>An improved genome assembly and genetic linkage map for asparagus bean, Vigna unguiculata ssp. sesquipedialis.</title>
        <authorList>
            <person name="Xia Q."/>
            <person name="Zhang R."/>
            <person name="Dong Y."/>
        </authorList>
    </citation>
    <scope>NUCLEOTIDE SEQUENCE [LARGE SCALE GENOMIC DNA]</scope>
    <source>
        <tissue evidence="3">Leaf</tissue>
    </source>
</reference>
<dbReference type="InterPro" id="IPR051504">
    <property type="entry name" value="Plant_metabolite_acyltrans"/>
</dbReference>
<dbReference type="PANTHER" id="PTHR31625">
    <property type="match status" value="1"/>
</dbReference>
<dbReference type="InterPro" id="IPR023213">
    <property type="entry name" value="CAT-like_dom_sf"/>
</dbReference>
<gene>
    <name evidence="3" type="ORF">DEO72_LG10g840</name>
</gene>
<name>A0A4D6NAQ8_VIGUN</name>
<sequence length="308" mass="34780">MVEVTVFPNSGFTICLTFNHVVGDGKSLHHFIKFWASLCKARGDLDPFETTLSLPSHERTRLKDPKGLKLLYSQAIEITEPKITEFVGLRFRFSVVLSRELIDKLKNWVSFKCGTHDSGALHISTFVITCSLIWVCMVGSEESEQYSDQLCYLVFPADSRDRPEFSLTSTYFGNCLTICMAAMKRSEIVGENGIVAAANAIEREIRDFKSDALKKVENWVSDYRERVKPGKSRLFIAGSPKLGVYQTDFGWGKPKKCEAAHIESSASISLCDCRDEKEGIQVGLALERVQMNKFVNILEQKLHNIDKF</sequence>
<keyword evidence="4" id="KW-1185">Reference proteome</keyword>
<dbReference type="AlphaFoldDB" id="A0A4D6NAQ8"/>
<dbReference type="Pfam" id="PF02458">
    <property type="entry name" value="Transferase"/>
    <property type="match status" value="1"/>
</dbReference>
<evidence type="ECO:0000313" key="3">
    <source>
        <dbReference type="EMBL" id="QCE09619.1"/>
    </source>
</evidence>
<organism evidence="3 4">
    <name type="scientific">Vigna unguiculata</name>
    <name type="common">Cowpea</name>
    <dbReference type="NCBI Taxonomy" id="3917"/>
    <lineage>
        <taxon>Eukaryota</taxon>
        <taxon>Viridiplantae</taxon>
        <taxon>Streptophyta</taxon>
        <taxon>Embryophyta</taxon>
        <taxon>Tracheophyta</taxon>
        <taxon>Spermatophyta</taxon>
        <taxon>Magnoliopsida</taxon>
        <taxon>eudicotyledons</taxon>
        <taxon>Gunneridae</taxon>
        <taxon>Pentapetalae</taxon>
        <taxon>rosids</taxon>
        <taxon>fabids</taxon>
        <taxon>Fabales</taxon>
        <taxon>Fabaceae</taxon>
        <taxon>Papilionoideae</taxon>
        <taxon>50 kb inversion clade</taxon>
        <taxon>NPAAA clade</taxon>
        <taxon>indigoferoid/millettioid clade</taxon>
        <taxon>Phaseoleae</taxon>
        <taxon>Vigna</taxon>
    </lineage>
</organism>
<accession>A0A4D6NAQ8</accession>
<evidence type="ECO:0000256" key="2">
    <source>
        <dbReference type="ARBA" id="ARBA00023315"/>
    </source>
</evidence>
<evidence type="ECO:0000256" key="1">
    <source>
        <dbReference type="ARBA" id="ARBA00022679"/>
    </source>
</evidence>
<dbReference type="Gene3D" id="3.30.559.10">
    <property type="entry name" value="Chloramphenicol acetyltransferase-like domain"/>
    <property type="match status" value="2"/>
</dbReference>
<evidence type="ECO:0000313" key="4">
    <source>
        <dbReference type="Proteomes" id="UP000501690"/>
    </source>
</evidence>